<dbReference type="PROSITE" id="PS50118">
    <property type="entry name" value="HMG_BOX_2"/>
    <property type="match status" value="1"/>
</dbReference>
<dbReference type="SUPFAM" id="SSF47095">
    <property type="entry name" value="HMG-box"/>
    <property type="match status" value="1"/>
</dbReference>
<dbReference type="InterPro" id="IPR051965">
    <property type="entry name" value="ChromReg_NeuronalGeneExpr"/>
</dbReference>
<accession>A0A9N9ARU2</accession>
<dbReference type="AlphaFoldDB" id="A0A9N9ARU2"/>
<evidence type="ECO:0000256" key="1">
    <source>
        <dbReference type="ARBA" id="ARBA00023125"/>
    </source>
</evidence>
<keyword evidence="7" id="KW-1185">Reference proteome</keyword>
<evidence type="ECO:0000313" key="7">
    <source>
        <dbReference type="Proteomes" id="UP000789706"/>
    </source>
</evidence>
<feature type="region of interest" description="Disordered" evidence="4">
    <location>
        <begin position="187"/>
        <end position="220"/>
    </location>
</feature>
<dbReference type="OrthoDB" id="1919336at2759"/>
<evidence type="ECO:0000256" key="2">
    <source>
        <dbReference type="ARBA" id="ARBA00023242"/>
    </source>
</evidence>
<feature type="compositionally biased region" description="Polar residues" evidence="4">
    <location>
        <begin position="336"/>
        <end position="348"/>
    </location>
</feature>
<protein>
    <submittedName>
        <fullName evidence="6">3536_t:CDS:1</fullName>
    </submittedName>
</protein>
<evidence type="ECO:0000256" key="3">
    <source>
        <dbReference type="PROSITE-ProRule" id="PRU00267"/>
    </source>
</evidence>
<dbReference type="Pfam" id="PF00505">
    <property type="entry name" value="HMG_box"/>
    <property type="match status" value="1"/>
</dbReference>
<feature type="compositionally biased region" description="Polar residues" evidence="4">
    <location>
        <begin position="239"/>
        <end position="256"/>
    </location>
</feature>
<feature type="compositionally biased region" description="Polar residues" evidence="4">
    <location>
        <begin position="187"/>
        <end position="210"/>
    </location>
</feature>
<feature type="DNA-binding region" description="HMG box" evidence="3">
    <location>
        <begin position="93"/>
        <end position="161"/>
    </location>
</feature>
<organism evidence="6 7">
    <name type="scientific">Diversispora eburnea</name>
    <dbReference type="NCBI Taxonomy" id="1213867"/>
    <lineage>
        <taxon>Eukaryota</taxon>
        <taxon>Fungi</taxon>
        <taxon>Fungi incertae sedis</taxon>
        <taxon>Mucoromycota</taxon>
        <taxon>Glomeromycotina</taxon>
        <taxon>Glomeromycetes</taxon>
        <taxon>Diversisporales</taxon>
        <taxon>Diversisporaceae</taxon>
        <taxon>Diversispora</taxon>
    </lineage>
</organism>
<feature type="region of interest" description="Disordered" evidence="4">
    <location>
        <begin position="239"/>
        <end position="356"/>
    </location>
</feature>
<dbReference type="GO" id="GO:0010468">
    <property type="term" value="P:regulation of gene expression"/>
    <property type="evidence" value="ECO:0007669"/>
    <property type="project" value="TreeGrafter"/>
</dbReference>
<feature type="domain" description="HMG box" evidence="5">
    <location>
        <begin position="93"/>
        <end position="161"/>
    </location>
</feature>
<name>A0A9N9ARU2_9GLOM</name>
<dbReference type="SMART" id="SM00398">
    <property type="entry name" value="HMG"/>
    <property type="match status" value="1"/>
</dbReference>
<proteinExistence type="predicted"/>
<feature type="region of interest" description="Disordered" evidence="4">
    <location>
        <begin position="63"/>
        <end position="97"/>
    </location>
</feature>
<dbReference type="GO" id="GO:0003677">
    <property type="term" value="F:DNA binding"/>
    <property type="evidence" value="ECO:0007669"/>
    <property type="project" value="UniProtKB-UniRule"/>
</dbReference>
<dbReference type="GO" id="GO:0005634">
    <property type="term" value="C:nucleus"/>
    <property type="evidence" value="ECO:0007669"/>
    <property type="project" value="UniProtKB-UniRule"/>
</dbReference>
<dbReference type="Gene3D" id="1.10.30.10">
    <property type="entry name" value="High mobility group box domain"/>
    <property type="match status" value="1"/>
</dbReference>
<evidence type="ECO:0000259" key="5">
    <source>
        <dbReference type="PROSITE" id="PS50118"/>
    </source>
</evidence>
<keyword evidence="2 3" id="KW-0539">Nucleus</keyword>
<gene>
    <name evidence="6" type="ORF">DEBURN_LOCUS6694</name>
</gene>
<sequence length="356" mass="38894">MPSDTRPTQLGSDHLIDSELLRQLNAKKEVLVNAYEQIAQALRFAAKTCDEFQALIPRDVGIIPSDTNTSAPSSVGHSSRKFKKPQNKDPNAPKRPNTAYILFSNEIRAETKVDNPHANQKEIVTLIGKKWKALSREQKKVYEDRYFADKERYDEELRLYRATHGQVDSPPETSSEDNVDHSIVSGAASSSKQATTPIPTTENPVASGSISVPPPDAETNALMDTLTDAFLTDAADPNVFTSNTEIDQPETSTSTSSKKRAPPEIDTEDNSKKDNDAPASKRTRAASRKAMETEDVFNPPNDLENTAVEQPSNTSNTSKRTTRARRSAANNGSATTQSKAGTPGTPNVRTRRGGKV</sequence>
<dbReference type="EMBL" id="CAJVPK010000718">
    <property type="protein sequence ID" value="CAG8542715.1"/>
    <property type="molecule type" value="Genomic_DNA"/>
</dbReference>
<evidence type="ECO:0000313" key="6">
    <source>
        <dbReference type="EMBL" id="CAG8542715.1"/>
    </source>
</evidence>
<comment type="caution">
    <text evidence="6">The sequence shown here is derived from an EMBL/GenBank/DDBJ whole genome shotgun (WGS) entry which is preliminary data.</text>
</comment>
<keyword evidence="1 3" id="KW-0238">DNA-binding</keyword>
<evidence type="ECO:0000256" key="4">
    <source>
        <dbReference type="SAM" id="MobiDB-lite"/>
    </source>
</evidence>
<dbReference type="PANTHER" id="PTHR46040:SF3">
    <property type="entry name" value="HIGH MOBILITY GROUP PROTEIN 2"/>
    <property type="match status" value="1"/>
</dbReference>
<dbReference type="InterPro" id="IPR036910">
    <property type="entry name" value="HMG_box_dom_sf"/>
</dbReference>
<dbReference type="InterPro" id="IPR009071">
    <property type="entry name" value="HMG_box_dom"/>
</dbReference>
<reference evidence="6" key="1">
    <citation type="submission" date="2021-06" db="EMBL/GenBank/DDBJ databases">
        <authorList>
            <person name="Kallberg Y."/>
            <person name="Tangrot J."/>
            <person name="Rosling A."/>
        </authorList>
    </citation>
    <scope>NUCLEOTIDE SEQUENCE</scope>
    <source>
        <strain evidence="6">AZ414A</strain>
    </source>
</reference>
<feature type="compositionally biased region" description="Polar residues" evidence="4">
    <location>
        <begin position="65"/>
        <end position="77"/>
    </location>
</feature>
<dbReference type="PANTHER" id="PTHR46040">
    <property type="entry name" value="HIGH MOBILITY GROUP PROTEIN 2"/>
    <property type="match status" value="1"/>
</dbReference>
<dbReference type="Proteomes" id="UP000789706">
    <property type="component" value="Unassembled WGS sequence"/>
</dbReference>